<protein>
    <submittedName>
        <fullName evidence="1">Uncharacterized protein</fullName>
    </submittedName>
</protein>
<dbReference type="EMBL" id="CM023473">
    <property type="protein sequence ID" value="KAH7954099.1"/>
    <property type="molecule type" value="Genomic_DNA"/>
</dbReference>
<evidence type="ECO:0000313" key="1">
    <source>
        <dbReference type="EMBL" id="KAH7954099.1"/>
    </source>
</evidence>
<name>A0ACB8CYA2_DERSI</name>
<comment type="caution">
    <text evidence="1">The sequence shown here is derived from an EMBL/GenBank/DDBJ whole genome shotgun (WGS) entry which is preliminary data.</text>
</comment>
<reference evidence="1" key="1">
    <citation type="submission" date="2020-05" db="EMBL/GenBank/DDBJ databases">
        <title>Large-scale comparative analyses of tick genomes elucidate their genetic diversity and vector capacities.</title>
        <authorList>
            <person name="Jia N."/>
            <person name="Wang J."/>
            <person name="Shi W."/>
            <person name="Du L."/>
            <person name="Sun Y."/>
            <person name="Zhan W."/>
            <person name="Jiang J."/>
            <person name="Wang Q."/>
            <person name="Zhang B."/>
            <person name="Ji P."/>
            <person name="Sakyi L.B."/>
            <person name="Cui X."/>
            <person name="Yuan T."/>
            <person name="Jiang B."/>
            <person name="Yang W."/>
            <person name="Lam T.T.-Y."/>
            <person name="Chang Q."/>
            <person name="Ding S."/>
            <person name="Wang X."/>
            <person name="Zhu J."/>
            <person name="Ruan X."/>
            <person name="Zhao L."/>
            <person name="Wei J."/>
            <person name="Que T."/>
            <person name="Du C."/>
            <person name="Cheng J."/>
            <person name="Dai P."/>
            <person name="Han X."/>
            <person name="Huang E."/>
            <person name="Gao Y."/>
            <person name="Liu J."/>
            <person name="Shao H."/>
            <person name="Ye R."/>
            <person name="Li L."/>
            <person name="Wei W."/>
            <person name="Wang X."/>
            <person name="Wang C."/>
            <person name="Yang T."/>
            <person name="Huo Q."/>
            <person name="Li W."/>
            <person name="Guo W."/>
            <person name="Chen H."/>
            <person name="Zhou L."/>
            <person name="Ni X."/>
            <person name="Tian J."/>
            <person name="Zhou Y."/>
            <person name="Sheng Y."/>
            <person name="Liu T."/>
            <person name="Pan Y."/>
            <person name="Xia L."/>
            <person name="Li J."/>
            <person name="Zhao F."/>
            <person name="Cao W."/>
        </authorList>
    </citation>
    <scope>NUCLEOTIDE SEQUENCE</scope>
    <source>
        <strain evidence="1">Dsil-2018</strain>
    </source>
</reference>
<dbReference type="Proteomes" id="UP000821865">
    <property type="component" value="Chromosome 4"/>
</dbReference>
<accession>A0ACB8CYA2</accession>
<organism evidence="1 2">
    <name type="scientific">Dermacentor silvarum</name>
    <name type="common">Tick</name>
    <dbReference type="NCBI Taxonomy" id="543639"/>
    <lineage>
        <taxon>Eukaryota</taxon>
        <taxon>Metazoa</taxon>
        <taxon>Ecdysozoa</taxon>
        <taxon>Arthropoda</taxon>
        <taxon>Chelicerata</taxon>
        <taxon>Arachnida</taxon>
        <taxon>Acari</taxon>
        <taxon>Parasitiformes</taxon>
        <taxon>Ixodida</taxon>
        <taxon>Ixodoidea</taxon>
        <taxon>Ixodidae</taxon>
        <taxon>Rhipicephalinae</taxon>
        <taxon>Dermacentor</taxon>
    </lineage>
</organism>
<keyword evidence="2" id="KW-1185">Reference proteome</keyword>
<proteinExistence type="predicted"/>
<gene>
    <name evidence="1" type="ORF">HPB49_015564</name>
</gene>
<evidence type="ECO:0000313" key="2">
    <source>
        <dbReference type="Proteomes" id="UP000821865"/>
    </source>
</evidence>
<sequence length="1491" mass="160885">MLNEAEVKVSVERHSSTVSDDVTKAARPPPRFIGDRRNSGSQPSGPPPGKSREVSKAESTTEDSFMREIRFKMRASSVPMVSVQERAMSTEAVRTTDTAVQLDKTGPEMIDQSQQMSEQPSLAPELRAAAPVHKLVQEAKSQQKPANVSKQRAEEIVEHPCESRQGPVKDVNVEKSQKPGVSSSRETQHERPNKIPGKRLSFLKRIFSDSPSSKTHVSVAQEPPPMPGPAKKIFQHPPKVADVSKVMKTVKPAEDSKTDTGNVNVKEPILRKTGATDNICKEPTTRNPVFTDVLQELVKRYAERMASRASAKDVSCNEVAEKTSSRFSGPGLTVPDITAPLSSKSKTDVPPKGVVKQSPFFLKELETIKNTSPPMSPRFYTTTVEESDMLCPTVQGIVEARESRRAASRTCIDDFRRQIALADRTPAGSPNFTTTTIDEGAKVRTIKGFLHPHTVRQDGQRAGPNLAARPQSSSQLITTVGNKPFKVCAWGDSFSMTDETPSIESRIDGYLPPNTPPPQVLSLRQELEAANAAAGVSLEQTFRGPRMDANWSLVTPEAVLGSMDVESSETSMGGLRATFKQSVDVASRMIVPYEDDTRVVPASKDKKVKGNERKKKVNFQEKPFADVLAEIEEDYEEFVNEAKFRQDDLAVCVDNDSVAEGSVGSGASEDDEEVTDHAFIEARAEAADERGVEHKGHAELGKEEIEVETRLPLTQVVASQNTTRLTIQQIGGQTNQMLSERDLVELAASTRQLSVTPSQTVSSRNTVISHPFCRSDEGPLLPSASTTLSFLSSDSNVSVGHRATDLTCLHALAELAAPFQETGDGKSQTGVANLPVTLKTESPAPQELHHRQLEPQQHPPQQYQAGEQPQKQQHQGKPTPLPSQSPSGEDRSVRSSRRCRMLQQARRQDSVENRSARLPKRPNTGERQRLSRFAAKECRWGDDIIRVIMMGNKHYIRERSQSSPRPRSASITGGAALLDETQYITQQIELAHASINDAGHTCPSPVLRQAAVGAQTVATLEAAAATPTRSRDSSASVVKGALLPWSEQRASSPSSLPCRVSQRSSQRTCSRPPSSLSSPDPLGARQRVTWGPGGEQRKMDTIAEAVCEIELKDPQAVAGALASKASELKTGGDVFSGDTLAKSPVQVVVVEDNMDHLAPSLTSELGAESRLTPSWPQWEVCERDLMASVKMLSAVVGTPESFAKTIELPSPEGLLMSETSTLASRVDTVAPSSIGCSVVLEPSASALSYTTGSSKNVRSRRLSAKILEGPCFESIYNSILQPGSSPALSLSIPVLGSRDFPGFLGTRGRPTGPTSEQPVVPCRADDSTIGGSSADAATTSGPVSLASSLGTQEHSGSYEVQARRRAETAAARGQERTSGVAPPNGRPRLRSGSRRSGSRCSGSRRRASRTPSSGTLPQQDAPAAWPEDSVADVVVPDSEGGPTGADVDSEEDRSSFFSFEESASETSLLPDAANLDWWASSHASRSRTDLA</sequence>